<dbReference type="GO" id="GO:0016740">
    <property type="term" value="F:transferase activity"/>
    <property type="evidence" value="ECO:0007669"/>
    <property type="project" value="UniProtKB-KW"/>
</dbReference>
<keyword evidence="2" id="KW-0808">Transferase</keyword>
<organism evidence="2 3">
    <name type="scientific">Vannielia litorea</name>
    <dbReference type="NCBI Taxonomy" id="1217970"/>
    <lineage>
        <taxon>Bacteria</taxon>
        <taxon>Pseudomonadati</taxon>
        <taxon>Pseudomonadota</taxon>
        <taxon>Alphaproteobacteria</taxon>
        <taxon>Rhodobacterales</taxon>
        <taxon>Paracoccaceae</taxon>
        <taxon>Vannielia</taxon>
    </lineage>
</organism>
<accession>A0A1N6GHE9</accession>
<dbReference type="EMBL" id="FSRL01000001">
    <property type="protein sequence ID" value="SIO06975.1"/>
    <property type="molecule type" value="Genomic_DNA"/>
</dbReference>
<dbReference type="AlphaFoldDB" id="A0A1N6GHE9"/>
<dbReference type="InterPro" id="IPR036928">
    <property type="entry name" value="AS_sf"/>
</dbReference>
<dbReference type="STRING" id="1217970.SAMN05444002_2488"/>
<keyword evidence="3" id="KW-1185">Reference proteome</keyword>
<dbReference type="PANTHER" id="PTHR11895">
    <property type="entry name" value="TRANSAMIDASE"/>
    <property type="match status" value="1"/>
</dbReference>
<protein>
    <submittedName>
        <fullName evidence="2">Asp-tRNAAsn/Glu-tRNAGln amidotransferase A subunit</fullName>
    </submittedName>
</protein>
<feature type="domain" description="Amidase" evidence="1">
    <location>
        <begin position="33"/>
        <end position="436"/>
    </location>
</feature>
<evidence type="ECO:0000313" key="2">
    <source>
        <dbReference type="EMBL" id="SIO06975.1"/>
    </source>
</evidence>
<evidence type="ECO:0000259" key="1">
    <source>
        <dbReference type="Pfam" id="PF01425"/>
    </source>
</evidence>
<dbReference type="RefSeq" id="WP_084193017.1">
    <property type="nucleotide sequence ID" value="NZ_FSRL01000001.1"/>
</dbReference>
<dbReference type="InterPro" id="IPR000120">
    <property type="entry name" value="Amidase"/>
</dbReference>
<dbReference type="OrthoDB" id="9777859at2"/>
<gene>
    <name evidence="2" type="ORF">SAMN05444002_2488</name>
</gene>
<dbReference type="Pfam" id="PF01425">
    <property type="entry name" value="Amidase"/>
    <property type="match status" value="1"/>
</dbReference>
<dbReference type="Proteomes" id="UP000184932">
    <property type="component" value="Unassembled WGS sequence"/>
</dbReference>
<sequence length="449" mass="47024">MAADGAQAQGLMALGAVALRDRLASGALDAVTLVEACIARIEAREAEVGAWAFFDAGFARHQAKAMDEMRRAGRPIGPLHGLPVGLKDVIDTARMPTENGCALDAGRVPMKDAAIVEKLKSAGAILMGKTVSTELAFMHPGRTRNPHNLARTPGGSSSGSAAAVADGMVPLAVGTQTAGSVIRPASFCGVTGFKPSFGTISRRGVLRQSQTLDTLGVFAIDPAGAALLAEVLFGHDPADSATRPAPFPALARSAASEPPLPPVFAVVRPPGWDGAHDDLKDAFLALEEELGEQAFAVTLPALFEEAAAQRRRINFAEMSRNYYRYERDGADRLGAPTLEAIREGATTPARDYLAALDWPGLLNAALEEILSRCDAILCPAAPGPAPEGLDSTGDAIFNGLWTLCGTPAITLPLLTASNGLPMGVQLVAARGDDARLMRTARWLYDRMTA</sequence>
<name>A0A1N6GHE9_9RHOB</name>
<dbReference type="Gene3D" id="3.90.1300.10">
    <property type="entry name" value="Amidase signature (AS) domain"/>
    <property type="match status" value="1"/>
</dbReference>
<evidence type="ECO:0000313" key="3">
    <source>
        <dbReference type="Proteomes" id="UP000184932"/>
    </source>
</evidence>
<reference evidence="3" key="1">
    <citation type="submission" date="2016-11" db="EMBL/GenBank/DDBJ databases">
        <authorList>
            <person name="Varghese N."/>
            <person name="Submissions S."/>
        </authorList>
    </citation>
    <scope>NUCLEOTIDE SEQUENCE [LARGE SCALE GENOMIC DNA]</scope>
    <source>
        <strain evidence="3">DSM 29440</strain>
    </source>
</reference>
<dbReference type="SUPFAM" id="SSF75304">
    <property type="entry name" value="Amidase signature (AS) enzymes"/>
    <property type="match status" value="1"/>
</dbReference>
<dbReference type="InterPro" id="IPR023631">
    <property type="entry name" value="Amidase_dom"/>
</dbReference>
<proteinExistence type="predicted"/>
<dbReference type="PANTHER" id="PTHR11895:SF151">
    <property type="entry name" value="GLUTAMYL-TRNA(GLN) AMIDOTRANSFERASE SUBUNIT A"/>
    <property type="match status" value="1"/>
</dbReference>